<reference evidence="3" key="5">
    <citation type="journal article" date="2021" name="G3 (Bethesda)">
        <title>Aegilops tauschii genome assembly Aet v5.0 features greater sequence contiguity and improved annotation.</title>
        <authorList>
            <person name="Wang L."/>
            <person name="Zhu T."/>
            <person name="Rodriguez J.C."/>
            <person name="Deal K.R."/>
            <person name="Dubcovsky J."/>
            <person name="McGuire P.E."/>
            <person name="Lux T."/>
            <person name="Spannagl M."/>
            <person name="Mayer K.F.X."/>
            <person name="Baldrich P."/>
            <person name="Meyers B.C."/>
            <person name="Huo N."/>
            <person name="Gu Y.Q."/>
            <person name="Zhou H."/>
            <person name="Devos K.M."/>
            <person name="Bennetzen J.L."/>
            <person name="Unver T."/>
            <person name="Budak H."/>
            <person name="Gulick P.J."/>
            <person name="Galiba G."/>
            <person name="Kalapos B."/>
            <person name="Nelson D.R."/>
            <person name="Li P."/>
            <person name="You F.M."/>
            <person name="Luo M.C."/>
            <person name="Dvorak J."/>
        </authorList>
    </citation>
    <scope>NUCLEOTIDE SEQUENCE [LARGE SCALE GENOMIC DNA]</scope>
    <source>
        <strain evidence="3">cv. AL8/78</strain>
    </source>
</reference>
<reference evidence="3" key="3">
    <citation type="journal article" date="2017" name="Nature">
        <title>Genome sequence of the progenitor of the wheat D genome Aegilops tauschii.</title>
        <authorList>
            <person name="Luo M.C."/>
            <person name="Gu Y.Q."/>
            <person name="Puiu D."/>
            <person name="Wang H."/>
            <person name="Twardziok S.O."/>
            <person name="Deal K.R."/>
            <person name="Huo N."/>
            <person name="Zhu T."/>
            <person name="Wang L."/>
            <person name="Wang Y."/>
            <person name="McGuire P.E."/>
            <person name="Liu S."/>
            <person name="Long H."/>
            <person name="Ramasamy R.K."/>
            <person name="Rodriguez J.C."/>
            <person name="Van S.L."/>
            <person name="Yuan L."/>
            <person name="Wang Z."/>
            <person name="Xia Z."/>
            <person name="Xiao L."/>
            <person name="Anderson O.D."/>
            <person name="Ouyang S."/>
            <person name="Liang Y."/>
            <person name="Zimin A.V."/>
            <person name="Pertea G."/>
            <person name="Qi P."/>
            <person name="Bennetzen J.L."/>
            <person name="Dai X."/>
            <person name="Dawson M.W."/>
            <person name="Muller H.G."/>
            <person name="Kugler K."/>
            <person name="Rivarola-Duarte L."/>
            <person name="Spannagl M."/>
            <person name="Mayer K.F.X."/>
            <person name="Lu F.H."/>
            <person name="Bevan M.W."/>
            <person name="Leroy P."/>
            <person name="Li P."/>
            <person name="You F.M."/>
            <person name="Sun Q."/>
            <person name="Liu Z."/>
            <person name="Lyons E."/>
            <person name="Wicker T."/>
            <person name="Salzberg S.L."/>
            <person name="Devos K.M."/>
            <person name="Dvorak J."/>
        </authorList>
    </citation>
    <scope>NUCLEOTIDE SEQUENCE [LARGE SCALE GENOMIC DNA]</scope>
    <source>
        <strain evidence="3">cv. AL8/78</strain>
    </source>
</reference>
<dbReference type="EnsemblPlants" id="AET5Gv20728000.7">
    <property type="protein sequence ID" value="AET5Gv20728000.7"/>
    <property type="gene ID" value="AET5Gv20728000"/>
</dbReference>
<reference evidence="3" key="4">
    <citation type="submission" date="2019-03" db="UniProtKB">
        <authorList>
            <consortium name="EnsemblPlants"/>
        </authorList>
    </citation>
    <scope>IDENTIFICATION</scope>
</reference>
<reference evidence="4" key="2">
    <citation type="journal article" date="2017" name="Nat. Plants">
        <title>The Aegilops tauschii genome reveals multiple impacts of transposons.</title>
        <authorList>
            <person name="Zhao G."/>
            <person name="Zou C."/>
            <person name="Li K."/>
            <person name="Wang K."/>
            <person name="Li T."/>
            <person name="Gao L."/>
            <person name="Zhang X."/>
            <person name="Wang H."/>
            <person name="Yang Z."/>
            <person name="Liu X."/>
            <person name="Jiang W."/>
            <person name="Mao L."/>
            <person name="Kong X."/>
            <person name="Jiao Y."/>
            <person name="Jia J."/>
        </authorList>
    </citation>
    <scope>NUCLEOTIDE SEQUENCE [LARGE SCALE GENOMIC DNA]</scope>
    <source>
        <strain evidence="4">cv. AL8/78</strain>
    </source>
</reference>
<evidence type="ECO:0000256" key="1">
    <source>
        <dbReference type="SAM" id="MobiDB-lite"/>
    </source>
</evidence>
<dbReference type="InterPro" id="IPR005174">
    <property type="entry name" value="KIB1-4_b-propeller"/>
</dbReference>
<dbReference type="AlphaFoldDB" id="A0A453LE42"/>
<feature type="compositionally biased region" description="Basic and acidic residues" evidence="1">
    <location>
        <begin position="1"/>
        <end position="24"/>
    </location>
</feature>
<feature type="compositionally biased region" description="Pro residues" evidence="1">
    <location>
        <begin position="55"/>
        <end position="66"/>
    </location>
</feature>
<accession>A0A453LE42</accession>
<evidence type="ECO:0000313" key="3">
    <source>
        <dbReference type="EnsemblPlants" id="AET5Gv20728000.7"/>
    </source>
</evidence>
<dbReference type="STRING" id="200361.A0A453LE42"/>
<protein>
    <recommendedName>
        <fullName evidence="2">KIB1-4 beta-propeller domain-containing protein</fullName>
    </recommendedName>
</protein>
<feature type="domain" description="KIB1-4 beta-propeller" evidence="2">
    <location>
        <begin position="139"/>
        <end position="340"/>
    </location>
</feature>
<dbReference type="PANTHER" id="PTHR33165">
    <property type="entry name" value="F-BOX DOMAIN CONTAINING PROTEIN-LIKE-RELATED"/>
    <property type="match status" value="1"/>
</dbReference>
<evidence type="ECO:0000259" key="2">
    <source>
        <dbReference type="Pfam" id="PF03478"/>
    </source>
</evidence>
<dbReference type="PANTHER" id="PTHR33165:SF34">
    <property type="entry name" value="DUF295 DOMAIN-CONTAINING PROTEIN"/>
    <property type="match status" value="1"/>
</dbReference>
<reference evidence="4" key="1">
    <citation type="journal article" date="2014" name="Science">
        <title>Ancient hybridizations among the ancestral genomes of bread wheat.</title>
        <authorList>
            <consortium name="International Wheat Genome Sequencing Consortium,"/>
            <person name="Marcussen T."/>
            <person name="Sandve S.R."/>
            <person name="Heier L."/>
            <person name="Spannagl M."/>
            <person name="Pfeifer M."/>
            <person name="Jakobsen K.S."/>
            <person name="Wulff B.B."/>
            <person name="Steuernagel B."/>
            <person name="Mayer K.F."/>
            <person name="Olsen O.A."/>
        </authorList>
    </citation>
    <scope>NUCLEOTIDE SEQUENCE [LARGE SCALE GENOMIC DNA]</scope>
    <source>
        <strain evidence="4">cv. AL8/78</strain>
    </source>
</reference>
<organism evidence="3 4">
    <name type="scientific">Aegilops tauschii subsp. strangulata</name>
    <name type="common">Goatgrass</name>
    <dbReference type="NCBI Taxonomy" id="200361"/>
    <lineage>
        <taxon>Eukaryota</taxon>
        <taxon>Viridiplantae</taxon>
        <taxon>Streptophyta</taxon>
        <taxon>Embryophyta</taxon>
        <taxon>Tracheophyta</taxon>
        <taxon>Spermatophyta</taxon>
        <taxon>Magnoliopsida</taxon>
        <taxon>Liliopsida</taxon>
        <taxon>Poales</taxon>
        <taxon>Poaceae</taxon>
        <taxon>BOP clade</taxon>
        <taxon>Pooideae</taxon>
        <taxon>Triticodae</taxon>
        <taxon>Triticeae</taxon>
        <taxon>Triticinae</taxon>
        <taxon>Aegilops</taxon>
    </lineage>
</organism>
<feature type="compositionally biased region" description="Pro residues" evidence="1">
    <location>
        <begin position="112"/>
        <end position="121"/>
    </location>
</feature>
<feature type="compositionally biased region" description="Pro residues" evidence="1">
    <location>
        <begin position="81"/>
        <end position="103"/>
    </location>
</feature>
<name>A0A453LE42_AEGTS</name>
<keyword evidence="4" id="KW-1185">Reference proteome</keyword>
<feature type="compositionally biased region" description="Low complexity" evidence="1">
    <location>
        <begin position="67"/>
        <end position="80"/>
    </location>
</feature>
<dbReference type="Proteomes" id="UP000015105">
    <property type="component" value="Chromosome 5D"/>
</dbReference>
<dbReference type="Gramene" id="AET5Gv20728000.7">
    <property type="protein sequence ID" value="AET5Gv20728000.7"/>
    <property type="gene ID" value="AET5Gv20728000"/>
</dbReference>
<evidence type="ECO:0000313" key="4">
    <source>
        <dbReference type="Proteomes" id="UP000015105"/>
    </source>
</evidence>
<feature type="region of interest" description="Disordered" evidence="1">
    <location>
        <begin position="1"/>
        <end position="121"/>
    </location>
</feature>
<proteinExistence type="predicted"/>
<sequence length="389" mass="42464">SVSLGDREFPEGEKKLKNGRRNGDGEASASPRATGGRLLLFDPRRGLRPHAVPSAGPPPGHRPSPHLPGGLLFPPRLLPRLPRPPPGVPPPPRLPGPAPPRLPLPLLRRGALPPPPPPPPPRFRLPWGHHLPPSRLTLLYAHGFLVTATTAAAQYPPRLLLLHLFTGDQQRLPRVPTPFSRAILSADLLVVLFLPGRSTVQHCRPGDALWRVATADAPHVFDDLIFVDATLYALVGLRLATLELSESSLELSFLGGEYDEENRPVGERFMLGECDGEVLLISEEQAETVVYRVFRWVPGEGKWVMITSLGGRTLFLGFHGFAACIGPGFPEIRGDCIYAAGRRLGEWFEYSLVNGTCDVCYAEYVGAPPLNSDSPLRPPVWVFPSLMPA</sequence>
<dbReference type="Pfam" id="PF03478">
    <property type="entry name" value="Beta-prop_KIB1-4"/>
    <property type="match status" value="1"/>
</dbReference>